<dbReference type="SUPFAM" id="SSF81383">
    <property type="entry name" value="F-box domain"/>
    <property type="match status" value="1"/>
</dbReference>
<feature type="repeat" description="WD" evidence="3">
    <location>
        <begin position="502"/>
        <end position="541"/>
    </location>
</feature>
<name>A0A167IPF0_CALVF</name>
<dbReference type="Gene3D" id="2.130.10.10">
    <property type="entry name" value="YVTN repeat-like/Quinoprotein amine dehydrogenase"/>
    <property type="match status" value="1"/>
</dbReference>
<dbReference type="SUPFAM" id="SSF50978">
    <property type="entry name" value="WD40 repeat-like"/>
    <property type="match status" value="2"/>
</dbReference>
<dbReference type="PANTHER" id="PTHR22847">
    <property type="entry name" value="WD40 REPEAT PROTEIN"/>
    <property type="match status" value="1"/>
</dbReference>
<dbReference type="Gene3D" id="1.20.1280.50">
    <property type="match status" value="1"/>
</dbReference>
<gene>
    <name evidence="6" type="ORF">CALVIDRAFT_540499</name>
</gene>
<proteinExistence type="predicted"/>
<dbReference type="Pfam" id="PF12937">
    <property type="entry name" value="F-box-like"/>
    <property type="match status" value="1"/>
</dbReference>
<dbReference type="PANTHER" id="PTHR22847:SF732">
    <property type="entry name" value="F-BOX DOMAIN-CONTAINING PROTEIN"/>
    <property type="match status" value="1"/>
</dbReference>
<feature type="repeat" description="WD" evidence="3">
    <location>
        <begin position="582"/>
        <end position="621"/>
    </location>
</feature>
<feature type="domain" description="F-box" evidence="5">
    <location>
        <begin position="101"/>
        <end position="148"/>
    </location>
</feature>
<dbReference type="PRINTS" id="PR00320">
    <property type="entry name" value="GPROTEINBRPT"/>
</dbReference>
<evidence type="ECO:0000256" key="4">
    <source>
        <dbReference type="SAM" id="MobiDB-lite"/>
    </source>
</evidence>
<dbReference type="InterPro" id="IPR001680">
    <property type="entry name" value="WD40_rpt"/>
</dbReference>
<dbReference type="InterPro" id="IPR036322">
    <property type="entry name" value="WD40_repeat_dom_sf"/>
</dbReference>
<feature type="region of interest" description="Disordered" evidence="4">
    <location>
        <begin position="1"/>
        <end position="54"/>
    </location>
</feature>
<dbReference type="InterPro" id="IPR001810">
    <property type="entry name" value="F-box_dom"/>
</dbReference>
<dbReference type="SMART" id="SM00320">
    <property type="entry name" value="WD40"/>
    <property type="match status" value="7"/>
</dbReference>
<dbReference type="SMART" id="SM00256">
    <property type="entry name" value="FBOX"/>
    <property type="match status" value="1"/>
</dbReference>
<dbReference type="AlphaFoldDB" id="A0A167IPF0"/>
<dbReference type="InterPro" id="IPR019775">
    <property type="entry name" value="WD40_repeat_CS"/>
</dbReference>
<dbReference type="PROSITE" id="PS50082">
    <property type="entry name" value="WD_REPEATS_2"/>
    <property type="match status" value="5"/>
</dbReference>
<evidence type="ECO:0000313" key="7">
    <source>
        <dbReference type="Proteomes" id="UP000076738"/>
    </source>
</evidence>
<dbReference type="EMBL" id="KV417306">
    <property type="protein sequence ID" value="KZO92832.1"/>
    <property type="molecule type" value="Genomic_DNA"/>
</dbReference>
<feature type="repeat" description="WD" evidence="3">
    <location>
        <begin position="390"/>
        <end position="419"/>
    </location>
</feature>
<evidence type="ECO:0000256" key="1">
    <source>
        <dbReference type="ARBA" id="ARBA00022574"/>
    </source>
</evidence>
<evidence type="ECO:0000256" key="3">
    <source>
        <dbReference type="PROSITE-ProRule" id="PRU00221"/>
    </source>
</evidence>
<feature type="compositionally biased region" description="Pro residues" evidence="4">
    <location>
        <begin position="33"/>
        <end position="50"/>
    </location>
</feature>
<sequence length="665" mass="73253">MPQPRLAHPQPTSIAHPPPQADGALPPSHSLPLAPPTPAPSPRPTSPEPSSPLLGASASFLSTFPHLPARQQRAFLTSLVPLLSSDHLRHLSTLITPLLQRDFLRDLPIELALHVLRFVDDPRTLARASQVSRTWRALLSDEHMWREMCRRHGFDSHLSTADVLRIRHQEFLRQQGGFTSMCSFSGPSGSDYIHSPRPMPALTPPLPPQAHPFSYRRHFVLSFLTDANWRRGGRLLITHPPSPSSPPPMAGADLAPLGAVPGIPLLPQPHLFHGQPGHPHAHVHPAQQAPQTTENVVTSLAMDDDYIVVGLANCRVHVYNARSGALFRTLVGHESGVWCLGLASATPKDDFIVGGAYRAPGLAVERDSQEAWNEEQRRNMADPCGASRGWGNAGPVVVSGGCDRDVRVWDVESGECKHVLAGHSSTIRCLKLLHDRPIAVTGSRDGTLRVWDVERGESMHILAGHQHSVRCLEVWGNLVVSGSYDCTARLWNVDTGECLQIYRGHFHQIYAIAFDGVRVVTGSLDSTVRVWQARNADSVQMLTGHTSLVGQLQLTSTHLATGGSDGRVMLYSLPSLTPLHRLLAHDNSVTCLQIDHRFLVSGGNDGRVKLYDLKTGTLVRELTEPCEAIWRVSFGRERCVVLCKRDGRTVMEVLNFRPEEEELNW</sequence>
<dbReference type="PROSITE" id="PS50181">
    <property type="entry name" value="FBOX"/>
    <property type="match status" value="1"/>
</dbReference>
<dbReference type="Pfam" id="PF00400">
    <property type="entry name" value="WD40"/>
    <property type="match status" value="6"/>
</dbReference>
<keyword evidence="2" id="KW-0677">Repeat</keyword>
<keyword evidence="7" id="KW-1185">Reference proteome</keyword>
<feature type="repeat" description="WD" evidence="3">
    <location>
        <begin position="420"/>
        <end position="461"/>
    </location>
</feature>
<dbReference type="CDD" id="cd00200">
    <property type="entry name" value="WD40"/>
    <property type="match status" value="1"/>
</dbReference>
<dbReference type="PROSITE" id="PS50294">
    <property type="entry name" value="WD_REPEATS_REGION"/>
    <property type="match status" value="4"/>
</dbReference>
<dbReference type="InterPro" id="IPR015943">
    <property type="entry name" value="WD40/YVTN_repeat-like_dom_sf"/>
</dbReference>
<evidence type="ECO:0000256" key="2">
    <source>
        <dbReference type="ARBA" id="ARBA00022737"/>
    </source>
</evidence>
<dbReference type="PROSITE" id="PS00678">
    <property type="entry name" value="WD_REPEATS_1"/>
    <property type="match status" value="3"/>
</dbReference>
<accession>A0A167IPF0</accession>
<feature type="repeat" description="WD" evidence="3">
    <location>
        <begin position="462"/>
        <end position="501"/>
    </location>
</feature>
<evidence type="ECO:0000313" key="6">
    <source>
        <dbReference type="EMBL" id="KZO92832.1"/>
    </source>
</evidence>
<evidence type="ECO:0000259" key="5">
    <source>
        <dbReference type="PROSITE" id="PS50181"/>
    </source>
</evidence>
<dbReference type="InterPro" id="IPR020472">
    <property type="entry name" value="WD40_PAC1"/>
</dbReference>
<organism evidence="6 7">
    <name type="scientific">Calocera viscosa (strain TUFC12733)</name>
    <dbReference type="NCBI Taxonomy" id="1330018"/>
    <lineage>
        <taxon>Eukaryota</taxon>
        <taxon>Fungi</taxon>
        <taxon>Dikarya</taxon>
        <taxon>Basidiomycota</taxon>
        <taxon>Agaricomycotina</taxon>
        <taxon>Dacrymycetes</taxon>
        <taxon>Dacrymycetales</taxon>
        <taxon>Dacrymycetaceae</taxon>
        <taxon>Calocera</taxon>
    </lineage>
</organism>
<dbReference type="Proteomes" id="UP000076738">
    <property type="component" value="Unassembled WGS sequence"/>
</dbReference>
<dbReference type="GO" id="GO:1990234">
    <property type="term" value="C:transferase complex"/>
    <property type="evidence" value="ECO:0007669"/>
    <property type="project" value="UniProtKB-ARBA"/>
</dbReference>
<protein>
    <submittedName>
        <fullName evidence="6">WD40 repeat-like protein</fullName>
    </submittedName>
</protein>
<reference evidence="6 7" key="1">
    <citation type="journal article" date="2016" name="Mol. Biol. Evol.">
        <title>Comparative Genomics of Early-Diverging Mushroom-Forming Fungi Provides Insights into the Origins of Lignocellulose Decay Capabilities.</title>
        <authorList>
            <person name="Nagy L.G."/>
            <person name="Riley R."/>
            <person name="Tritt A."/>
            <person name="Adam C."/>
            <person name="Daum C."/>
            <person name="Floudas D."/>
            <person name="Sun H."/>
            <person name="Yadav J.S."/>
            <person name="Pangilinan J."/>
            <person name="Larsson K.H."/>
            <person name="Matsuura K."/>
            <person name="Barry K."/>
            <person name="Labutti K."/>
            <person name="Kuo R."/>
            <person name="Ohm R.A."/>
            <person name="Bhattacharya S.S."/>
            <person name="Shirouzu T."/>
            <person name="Yoshinaga Y."/>
            <person name="Martin F.M."/>
            <person name="Grigoriev I.V."/>
            <person name="Hibbett D.S."/>
        </authorList>
    </citation>
    <scope>NUCLEOTIDE SEQUENCE [LARGE SCALE GENOMIC DNA]</scope>
    <source>
        <strain evidence="6 7">TUFC12733</strain>
    </source>
</reference>
<dbReference type="OrthoDB" id="190105at2759"/>
<dbReference type="InterPro" id="IPR036047">
    <property type="entry name" value="F-box-like_dom_sf"/>
</dbReference>
<dbReference type="STRING" id="1330018.A0A167IPF0"/>
<keyword evidence="1 3" id="KW-0853">WD repeat</keyword>